<gene>
    <name evidence="2" type="ORF">IFM89_014715</name>
</gene>
<protein>
    <submittedName>
        <fullName evidence="2">Uncharacterized protein</fullName>
    </submittedName>
</protein>
<feature type="region of interest" description="Disordered" evidence="1">
    <location>
        <begin position="175"/>
        <end position="194"/>
    </location>
</feature>
<organism evidence="2 3">
    <name type="scientific">Coptis chinensis</name>
    <dbReference type="NCBI Taxonomy" id="261450"/>
    <lineage>
        <taxon>Eukaryota</taxon>
        <taxon>Viridiplantae</taxon>
        <taxon>Streptophyta</taxon>
        <taxon>Embryophyta</taxon>
        <taxon>Tracheophyta</taxon>
        <taxon>Spermatophyta</taxon>
        <taxon>Magnoliopsida</taxon>
        <taxon>Ranunculales</taxon>
        <taxon>Ranunculaceae</taxon>
        <taxon>Coptidoideae</taxon>
        <taxon>Coptis</taxon>
    </lineage>
</organism>
<name>A0A835HBS9_9MAGN</name>
<feature type="region of interest" description="Disordered" evidence="1">
    <location>
        <begin position="122"/>
        <end position="150"/>
    </location>
</feature>
<evidence type="ECO:0000313" key="2">
    <source>
        <dbReference type="EMBL" id="KAF9597001.1"/>
    </source>
</evidence>
<feature type="compositionally biased region" description="Basic residues" evidence="1">
    <location>
        <begin position="175"/>
        <end position="190"/>
    </location>
</feature>
<accession>A0A835HBS9</accession>
<keyword evidence="3" id="KW-1185">Reference proteome</keyword>
<dbReference type="EMBL" id="JADFTS010000007">
    <property type="protein sequence ID" value="KAF9597001.1"/>
    <property type="molecule type" value="Genomic_DNA"/>
</dbReference>
<evidence type="ECO:0000313" key="3">
    <source>
        <dbReference type="Proteomes" id="UP000631114"/>
    </source>
</evidence>
<sequence>MSLAKACGRVLKVNDDSLNCCGKKPPGFEVTLEVPPQNSNFEFEGNENGKTVQTTHLVYDDGTEESVQVIHSTRDEDREVIRAKEYVTNIEGGSIESHTISEEGTHAAQDMDHLHMSNGIIKSGPSKPNQTQRHGSRKRFHLPSGSRFGAVGPWGPNASFRKFQQRMGLFTPYKTRGRHRSRSVGHRSRSRSQISDPVPIIASTRNFSSNTKEANMNLSPTSLPTCEVGTIDTRVRANEVDMDSVGASKQGETTPHSAKDCAMVVGNLYRCRSEEEVRDWIQYMVIPLAGTLGISFSLGTAGLEKLFWELLGTKSTNEDVMGETHIYGASTSASKNTKGPSIGVSEVLPKGYEKVYMHASLWMRTVIMLVAGDLLKEGLNIISELWRELY</sequence>
<comment type="caution">
    <text evidence="2">The sequence shown here is derived from an EMBL/GenBank/DDBJ whole genome shotgun (WGS) entry which is preliminary data.</text>
</comment>
<dbReference type="OrthoDB" id="2010649at2759"/>
<reference evidence="2 3" key="1">
    <citation type="submission" date="2020-10" db="EMBL/GenBank/DDBJ databases">
        <title>The Coptis chinensis genome and diversification of protoberbering-type alkaloids.</title>
        <authorList>
            <person name="Wang B."/>
            <person name="Shu S."/>
            <person name="Song C."/>
            <person name="Liu Y."/>
        </authorList>
    </citation>
    <scope>NUCLEOTIDE SEQUENCE [LARGE SCALE GENOMIC DNA]</scope>
    <source>
        <strain evidence="2">HL-2020</strain>
        <tissue evidence="2">Leaf</tissue>
    </source>
</reference>
<dbReference type="Proteomes" id="UP000631114">
    <property type="component" value="Unassembled WGS sequence"/>
</dbReference>
<evidence type="ECO:0000256" key="1">
    <source>
        <dbReference type="SAM" id="MobiDB-lite"/>
    </source>
</evidence>
<proteinExistence type="predicted"/>
<dbReference type="AlphaFoldDB" id="A0A835HBS9"/>